<reference evidence="1" key="1">
    <citation type="submission" date="2021-02" db="EMBL/GenBank/DDBJ databases">
        <title>Genome sequence Cadophora malorum strain M34.</title>
        <authorList>
            <person name="Stefanovic E."/>
            <person name="Vu D."/>
            <person name="Scully C."/>
            <person name="Dijksterhuis J."/>
            <person name="Roader J."/>
            <person name="Houbraken J."/>
        </authorList>
    </citation>
    <scope>NUCLEOTIDE SEQUENCE</scope>
    <source>
        <strain evidence="1">M34</strain>
    </source>
</reference>
<comment type="caution">
    <text evidence="1">The sequence shown here is derived from an EMBL/GenBank/DDBJ whole genome shotgun (WGS) entry which is preliminary data.</text>
</comment>
<dbReference type="AlphaFoldDB" id="A0A8H7WEV3"/>
<dbReference type="Proteomes" id="UP000664132">
    <property type="component" value="Unassembled WGS sequence"/>
</dbReference>
<dbReference type="PANTHER" id="PTHR33112">
    <property type="entry name" value="DOMAIN PROTEIN, PUTATIVE-RELATED"/>
    <property type="match status" value="1"/>
</dbReference>
<dbReference type="PANTHER" id="PTHR33112:SF16">
    <property type="entry name" value="HETEROKARYON INCOMPATIBILITY DOMAIN-CONTAINING PROTEIN"/>
    <property type="match status" value="1"/>
</dbReference>
<dbReference type="EMBL" id="JAFJYH010000033">
    <property type="protein sequence ID" value="KAG4423505.1"/>
    <property type="molecule type" value="Genomic_DNA"/>
</dbReference>
<proteinExistence type="predicted"/>
<keyword evidence="2" id="KW-1185">Reference proteome</keyword>
<name>A0A8H7WEV3_9HELO</name>
<organism evidence="1 2">
    <name type="scientific">Cadophora malorum</name>
    <dbReference type="NCBI Taxonomy" id="108018"/>
    <lineage>
        <taxon>Eukaryota</taxon>
        <taxon>Fungi</taxon>
        <taxon>Dikarya</taxon>
        <taxon>Ascomycota</taxon>
        <taxon>Pezizomycotina</taxon>
        <taxon>Leotiomycetes</taxon>
        <taxon>Helotiales</taxon>
        <taxon>Ploettnerulaceae</taxon>
        <taxon>Cadophora</taxon>
    </lineage>
</organism>
<accession>A0A8H7WEV3</accession>
<gene>
    <name evidence="1" type="ORF">IFR04_003328</name>
</gene>
<dbReference type="OrthoDB" id="5347061at2759"/>
<evidence type="ECO:0000313" key="2">
    <source>
        <dbReference type="Proteomes" id="UP000664132"/>
    </source>
</evidence>
<evidence type="ECO:0000313" key="1">
    <source>
        <dbReference type="EMBL" id="KAG4423505.1"/>
    </source>
</evidence>
<sequence length="257" mass="29324">MDALLETSPADDPIKSGRFPMDTFSLWNDLVQKYSRCDLTYPSDKLLAMAGVAKLFQGAINEKYVAGLWSSHVLTMMDWRVYDPRPRQSTKYRAPSWSWASVDGPIRMCGLSAGAEFLVELLNAEVTTKLPDEMSTVLEGFVMLKGRLIAAVFQHVNPPFATFLTEFSQFSVQIHPDTTDIKLAENGYIRYVPFKLSYQYGENRERTPCVICLMLEEANRAPDSQIQYRRIGCFNFYGQDKINSFCFEAEIQVFKVL</sequence>
<protein>
    <submittedName>
        <fullName evidence="1">Uncharacterized protein</fullName>
    </submittedName>
</protein>